<evidence type="ECO:0000256" key="1">
    <source>
        <dbReference type="PROSITE-ProRule" id="PRU00050"/>
    </source>
</evidence>
<proteinExistence type="predicted"/>
<feature type="domain" description="CheB-type methylesterase" evidence="4">
    <location>
        <begin position="69"/>
        <end position="260"/>
    </location>
</feature>
<dbReference type="Gene3D" id="3.40.50.150">
    <property type="entry name" value="Vaccinia Virus protein VP39"/>
    <property type="match status" value="1"/>
</dbReference>
<dbReference type="InterPro" id="IPR029063">
    <property type="entry name" value="SAM-dependent_MTases_sf"/>
</dbReference>
<organism evidence="6 7">
    <name type="scientific">Pseudooceanicola albus</name>
    <dbReference type="NCBI Taxonomy" id="2692189"/>
    <lineage>
        <taxon>Bacteria</taxon>
        <taxon>Pseudomonadati</taxon>
        <taxon>Pseudomonadota</taxon>
        <taxon>Alphaproteobacteria</taxon>
        <taxon>Rhodobacterales</taxon>
        <taxon>Paracoccaceae</taxon>
        <taxon>Pseudooceanicola</taxon>
    </lineage>
</organism>
<dbReference type="SMART" id="SM00138">
    <property type="entry name" value="MeTrc"/>
    <property type="match status" value="1"/>
</dbReference>
<feature type="compositionally biased region" description="Pro residues" evidence="3">
    <location>
        <begin position="13"/>
        <end position="23"/>
    </location>
</feature>
<keyword evidence="1" id="KW-0145">Chemotaxis</keyword>
<feature type="active site" evidence="1">
    <location>
        <position position="202"/>
    </location>
</feature>
<protein>
    <submittedName>
        <fullName evidence="6">Sensor/response regulator</fullName>
    </submittedName>
</protein>
<dbReference type="InterPro" id="IPR000673">
    <property type="entry name" value="Sig_transdc_resp-reg_Me-estase"/>
</dbReference>
<evidence type="ECO:0000259" key="5">
    <source>
        <dbReference type="PROSITE" id="PS50123"/>
    </source>
</evidence>
<feature type="compositionally biased region" description="Pro residues" evidence="3">
    <location>
        <begin position="546"/>
        <end position="557"/>
    </location>
</feature>
<dbReference type="GO" id="GO:0000156">
    <property type="term" value="F:phosphorelay response regulator activity"/>
    <property type="evidence" value="ECO:0007669"/>
    <property type="project" value="InterPro"/>
</dbReference>
<dbReference type="InterPro" id="IPR022642">
    <property type="entry name" value="CheR_C"/>
</dbReference>
<dbReference type="PROSITE" id="PS50123">
    <property type="entry name" value="CHER"/>
    <property type="match status" value="1"/>
</dbReference>
<evidence type="ECO:0000313" key="7">
    <source>
        <dbReference type="Proteomes" id="UP000477911"/>
    </source>
</evidence>
<evidence type="ECO:0000259" key="4">
    <source>
        <dbReference type="PROSITE" id="PS50122"/>
    </source>
</evidence>
<comment type="caution">
    <text evidence="6">The sequence shown here is derived from an EMBL/GenBank/DDBJ whole genome shotgun (WGS) entry which is preliminary data.</text>
</comment>
<feature type="region of interest" description="Disordered" evidence="3">
    <location>
        <begin position="1"/>
        <end position="25"/>
    </location>
</feature>
<dbReference type="PANTHER" id="PTHR24422">
    <property type="entry name" value="CHEMOTAXIS PROTEIN METHYLTRANSFERASE"/>
    <property type="match status" value="1"/>
</dbReference>
<evidence type="ECO:0000313" key="6">
    <source>
        <dbReference type="EMBL" id="MXN20396.1"/>
    </source>
</evidence>
<name>A0A6L7GAL0_9RHOB</name>
<dbReference type="Pfam" id="PF01739">
    <property type="entry name" value="CheR"/>
    <property type="match status" value="1"/>
</dbReference>
<dbReference type="Pfam" id="PF01339">
    <property type="entry name" value="CheB_methylest"/>
    <property type="match status" value="1"/>
</dbReference>
<dbReference type="EMBL" id="WUMU01000027">
    <property type="protein sequence ID" value="MXN20396.1"/>
    <property type="molecule type" value="Genomic_DNA"/>
</dbReference>
<dbReference type="PROSITE" id="PS50122">
    <property type="entry name" value="CHEB"/>
    <property type="match status" value="1"/>
</dbReference>
<dbReference type="Proteomes" id="UP000477911">
    <property type="component" value="Unassembled WGS sequence"/>
</dbReference>
<keyword evidence="7" id="KW-1185">Reference proteome</keyword>
<dbReference type="InterPro" id="IPR035909">
    <property type="entry name" value="CheB_C"/>
</dbReference>
<keyword evidence="1" id="KW-0378">Hydrolase</keyword>
<feature type="region of interest" description="Disordered" evidence="3">
    <location>
        <begin position="543"/>
        <end position="567"/>
    </location>
</feature>
<dbReference type="Gene3D" id="3.40.50.180">
    <property type="entry name" value="Methylesterase CheB, C-terminal domain"/>
    <property type="match status" value="1"/>
</dbReference>
<dbReference type="CDD" id="cd16434">
    <property type="entry name" value="CheB-CheR_fusion"/>
    <property type="match status" value="1"/>
</dbReference>
<dbReference type="PRINTS" id="PR00996">
    <property type="entry name" value="CHERMTFRASE"/>
</dbReference>
<dbReference type="GO" id="GO:0005737">
    <property type="term" value="C:cytoplasm"/>
    <property type="evidence" value="ECO:0007669"/>
    <property type="project" value="InterPro"/>
</dbReference>
<evidence type="ECO:0000256" key="2">
    <source>
        <dbReference type="SAM" id="Coils"/>
    </source>
</evidence>
<accession>A0A6L7GAL0</accession>
<dbReference type="AlphaFoldDB" id="A0A6L7GAL0"/>
<dbReference type="GO" id="GO:0008984">
    <property type="term" value="F:protein-glutamate methylesterase activity"/>
    <property type="evidence" value="ECO:0007669"/>
    <property type="project" value="InterPro"/>
</dbReference>
<dbReference type="GO" id="GO:0008757">
    <property type="term" value="F:S-adenosylmethionine-dependent methyltransferase activity"/>
    <property type="evidence" value="ECO:0007669"/>
    <property type="project" value="InterPro"/>
</dbReference>
<dbReference type="SUPFAM" id="SSF53335">
    <property type="entry name" value="S-adenosyl-L-methionine-dependent methyltransferases"/>
    <property type="match status" value="1"/>
</dbReference>
<evidence type="ECO:0000256" key="3">
    <source>
        <dbReference type="SAM" id="MobiDB-lite"/>
    </source>
</evidence>
<dbReference type="InterPro" id="IPR000780">
    <property type="entry name" value="CheR_MeTrfase"/>
</dbReference>
<feature type="active site" evidence="1">
    <location>
        <position position="81"/>
    </location>
</feature>
<gene>
    <name evidence="6" type="ORF">GR170_21380</name>
</gene>
<feature type="domain" description="CheR-type methyltransferase" evidence="5">
    <location>
        <begin position="263"/>
        <end position="515"/>
    </location>
</feature>
<feature type="active site" evidence="1">
    <location>
        <position position="108"/>
    </location>
</feature>
<dbReference type="GO" id="GO:0006935">
    <property type="term" value="P:chemotaxis"/>
    <property type="evidence" value="ECO:0007669"/>
    <property type="project" value="UniProtKB-UniRule"/>
</dbReference>
<dbReference type="InterPro" id="IPR050903">
    <property type="entry name" value="Bact_Chemotaxis_MeTrfase"/>
</dbReference>
<feature type="coiled-coil region" evidence="2">
    <location>
        <begin position="703"/>
        <end position="772"/>
    </location>
</feature>
<dbReference type="PANTHER" id="PTHR24422:SF27">
    <property type="entry name" value="PROTEIN-GLUTAMATE O-METHYLTRANSFERASE"/>
    <property type="match status" value="1"/>
</dbReference>
<sequence>MRRACRRFHSGPGPVPGRWPPPQNLGRAGQRLTFLRLGTRISCKLTLGLFNRPRNPDLGTMDRIATAVEQEMPPLVAIGASAGGLEPLEAFFEAAPDAAGWSFVVIRHLSADGDSNLARLLARRTGLAIREIEEGMTLCPDTLYLNPPGQLVELAGRSFRLRPLARDADGAVLRPIDTFFSSMAGRDPRRTFAVILSGAGSDGTRGAQAVRESGGMVLVQSPQEAGFAAMPGSALKAGAVNRVLSAPEIPGAIRARLQEAAGTLKRPAPVARTAAQAILDRLQESHGLELSAYRSKLLLDGLEAWRLRRCRPSLSVVRDELIAHPELIADLYRQLFQQGAAFYRDPEAIGLLRRAALEPLAAQEDPEAPIRVWVPGCADGQEAYTIAIELAEALRLSGSARSFRIIATDIDSAAIGRAAAGRFPATALAGLPQALRDRYFRAEGDMLTVAPVLRQRVIFSTHDVLRDPPFLNIDLISCRNLIGALTEAAQQRVLSMFIFGLRPGGHLMLGPQESLGRHVIHFRILDSRWRLFRGTMKGRVVDPAMVVPPRPDTPPRSAPAEAPATPQRAEVLRIQTALLAQHDRPELVIAPWGQVMACHGAAAAYVTPGNGRNRSIREVLHHDLQSPVSVALGRLRHDQLDRFERHLTVMTDTGEAHALQLSARPLEMPGGGPAFLLLSLERTDRHSAPVTRLTGQGPQTADVAVLQHRLQEMERDLRLTEVALEQMTEKLEASSEELESSNEELLATNEELQAANEELRSSNEELHAVNEELVVLSGEHQRRMERLGQEAEDGALMFEALGLGTVLLDDKLNLQRVSERARRDFGLTEDECTGPLSAIAGKVALVDLEALAREVQATGEPASATGASRGAALTIRARLLPSGRPGSGRRRVLLALSRLDAGL</sequence>
<keyword evidence="2" id="KW-0175">Coiled coil</keyword>
<reference evidence="6 7" key="1">
    <citation type="submission" date="2019-12" db="EMBL/GenBank/DDBJ databases">
        <authorList>
            <person name="Li M."/>
        </authorList>
    </citation>
    <scope>NUCLEOTIDE SEQUENCE [LARGE SCALE GENOMIC DNA]</scope>
    <source>
        <strain evidence="6 7">GBMRC 2024</strain>
    </source>
</reference>
<dbReference type="SUPFAM" id="SSF52738">
    <property type="entry name" value="Methylesterase CheB, C-terminal domain"/>
    <property type="match status" value="1"/>
</dbReference>